<evidence type="ECO:0000313" key="1">
    <source>
        <dbReference type="EMBL" id="PKA65296.1"/>
    </source>
</evidence>
<evidence type="ECO:0000313" key="2">
    <source>
        <dbReference type="Proteomes" id="UP000236161"/>
    </source>
</evidence>
<keyword evidence="2" id="KW-1185">Reference proteome</keyword>
<sequence>MTCRACFAEPGRCSRLLRRRVTSRLRPFCRAEATIPRLAGNLHSIFLFYKS</sequence>
<reference evidence="1 2" key="1">
    <citation type="journal article" date="2017" name="Nature">
        <title>The Apostasia genome and the evolution of orchids.</title>
        <authorList>
            <person name="Zhang G.Q."/>
            <person name="Liu K.W."/>
            <person name="Li Z."/>
            <person name="Lohaus R."/>
            <person name="Hsiao Y.Y."/>
            <person name="Niu S.C."/>
            <person name="Wang J.Y."/>
            <person name="Lin Y.C."/>
            <person name="Xu Q."/>
            <person name="Chen L.J."/>
            <person name="Yoshida K."/>
            <person name="Fujiwara S."/>
            <person name="Wang Z.W."/>
            <person name="Zhang Y.Q."/>
            <person name="Mitsuda N."/>
            <person name="Wang M."/>
            <person name="Liu G.H."/>
            <person name="Pecoraro L."/>
            <person name="Huang H.X."/>
            <person name="Xiao X.J."/>
            <person name="Lin M."/>
            <person name="Wu X.Y."/>
            <person name="Wu W.L."/>
            <person name="Chen Y.Y."/>
            <person name="Chang S.B."/>
            <person name="Sakamoto S."/>
            <person name="Ohme-Takagi M."/>
            <person name="Yagi M."/>
            <person name="Zeng S.J."/>
            <person name="Shen C.Y."/>
            <person name="Yeh C.M."/>
            <person name="Luo Y.B."/>
            <person name="Tsai W.C."/>
            <person name="Van de Peer Y."/>
            <person name="Liu Z.J."/>
        </authorList>
    </citation>
    <scope>NUCLEOTIDE SEQUENCE [LARGE SCALE GENOMIC DNA]</scope>
    <source>
        <strain evidence="2">cv. Shenzhen</strain>
        <tissue evidence="1">Stem</tissue>
    </source>
</reference>
<accession>A0A2I0BBX0</accession>
<proteinExistence type="predicted"/>
<organism evidence="1 2">
    <name type="scientific">Apostasia shenzhenica</name>
    <dbReference type="NCBI Taxonomy" id="1088818"/>
    <lineage>
        <taxon>Eukaryota</taxon>
        <taxon>Viridiplantae</taxon>
        <taxon>Streptophyta</taxon>
        <taxon>Embryophyta</taxon>
        <taxon>Tracheophyta</taxon>
        <taxon>Spermatophyta</taxon>
        <taxon>Magnoliopsida</taxon>
        <taxon>Liliopsida</taxon>
        <taxon>Asparagales</taxon>
        <taxon>Orchidaceae</taxon>
        <taxon>Apostasioideae</taxon>
        <taxon>Apostasia</taxon>
    </lineage>
</organism>
<dbReference type="EMBL" id="KZ451895">
    <property type="protein sequence ID" value="PKA65296.1"/>
    <property type="molecule type" value="Genomic_DNA"/>
</dbReference>
<dbReference type="Proteomes" id="UP000236161">
    <property type="component" value="Unassembled WGS sequence"/>
</dbReference>
<gene>
    <name evidence="1" type="ORF">AXF42_Ash005629</name>
</gene>
<name>A0A2I0BBX0_9ASPA</name>
<dbReference type="AlphaFoldDB" id="A0A2I0BBX0"/>
<protein>
    <submittedName>
        <fullName evidence="1">Uncharacterized protein</fullName>
    </submittedName>
</protein>